<keyword evidence="4 6" id="KW-0418">Kinase</keyword>
<dbReference type="InterPro" id="IPR025200">
    <property type="entry name" value="PPK_C_dom2"/>
</dbReference>
<evidence type="ECO:0000256" key="3">
    <source>
        <dbReference type="ARBA" id="ARBA00022741"/>
    </source>
</evidence>
<dbReference type="NCBIfam" id="TIGR03705">
    <property type="entry name" value="poly_P_kin"/>
    <property type="match status" value="1"/>
</dbReference>
<comment type="PTM">
    <text evidence="6 7">An intermediate of this reaction is the autophosphorylated ppk in which a phosphate is covalently linked to a histidine residue through a N-P bond.</text>
</comment>
<feature type="binding site" evidence="6">
    <location>
        <position position="365"/>
    </location>
    <ligand>
        <name>Mg(2+)</name>
        <dbReference type="ChEBI" id="CHEBI:18420"/>
    </ligand>
</feature>
<keyword evidence="6" id="KW-0479">Metal-binding</keyword>
<reference evidence="12" key="1">
    <citation type="journal article" date="2021" name="PeerJ">
        <title>Extensive microbial diversity within the chicken gut microbiome revealed by metagenomics and culture.</title>
        <authorList>
            <person name="Gilroy R."/>
            <person name="Ravi A."/>
            <person name="Getino M."/>
            <person name="Pursley I."/>
            <person name="Horton D.L."/>
            <person name="Alikhan N.F."/>
            <person name="Baker D."/>
            <person name="Gharbi K."/>
            <person name="Hall N."/>
            <person name="Watson M."/>
            <person name="Adriaenssens E.M."/>
            <person name="Foster-Nyarko E."/>
            <person name="Jarju S."/>
            <person name="Secka A."/>
            <person name="Antonio M."/>
            <person name="Oren A."/>
            <person name="Chaudhuri R.R."/>
            <person name="La Ragione R."/>
            <person name="Hildebrand F."/>
            <person name="Pallen M.J."/>
        </authorList>
    </citation>
    <scope>NUCLEOTIDE SEQUENCE</scope>
    <source>
        <strain evidence="12">ChiW4-1371</strain>
    </source>
</reference>
<evidence type="ECO:0000313" key="12">
    <source>
        <dbReference type="EMBL" id="HIZ88655.1"/>
    </source>
</evidence>
<dbReference type="NCBIfam" id="NF003917">
    <property type="entry name" value="PRK05443.1-1"/>
    <property type="match status" value="1"/>
</dbReference>
<dbReference type="Pfam" id="PF02503">
    <property type="entry name" value="PP_kinase"/>
    <property type="match status" value="1"/>
</dbReference>
<feature type="domain" description="Polyphosphate kinase C-terminal" evidence="11">
    <location>
        <begin position="321"/>
        <end position="486"/>
    </location>
</feature>
<dbReference type="HAMAP" id="MF_00347">
    <property type="entry name" value="Polyphosphate_kinase"/>
    <property type="match status" value="1"/>
</dbReference>
<feature type="domain" description="Polyphosphate kinase C-terminal" evidence="10">
    <location>
        <begin position="493"/>
        <end position="664"/>
    </location>
</feature>
<evidence type="ECO:0000259" key="11">
    <source>
        <dbReference type="Pfam" id="PF17941"/>
    </source>
</evidence>
<feature type="domain" description="Polyphosphate kinase middle" evidence="8">
    <location>
        <begin position="124"/>
        <end position="296"/>
    </location>
</feature>
<dbReference type="SUPFAM" id="SSF140356">
    <property type="entry name" value="PPK N-terminal domain-like"/>
    <property type="match status" value="1"/>
</dbReference>
<evidence type="ECO:0000256" key="6">
    <source>
        <dbReference type="HAMAP-Rule" id="MF_00347"/>
    </source>
</evidence>
<dbReference type="CDD" id="cd09168">
    <property type="entry name" value="PLDc_PaPPK1_C2_like"/>
    <property type="match status" value="1"/>
</dbReference>
<feature type="domain" description="Polyphosphate kinase N-terminal" evidence="9">
    <location>
        <begin position="9"/>
        <end position="112"/>
    </location>
</feature>
<dbReference type="GO" id="GO:0046872">
    <property type="term" value="F:metal ion binding"/>
    <property type="evidence" value="ECO:0007669"/>
    <property type="project" value="UniProtKB-KW"/>
</dbReference>
<dbReference type="InterPro" id="IPR024953">
    <property type="entry name" value="PP_kinase_middle"/>
</dbReference>
<comment type="function">
    <text evidence="6 7">Catalyzes the reversible transfer of the terminal phosphate of ATP to form a long-chain polyphosphate (polyP).</text>
</comment>
<organism evidence="12 13">
    <name type="scientific">Candidatus Mucispirillum faecigallinarum</name>
    <dbReference type="NCBI Taxonomy" id="2838699"/>
    <lineage>
        <taxon>Bacteria</taxon>
        <taxon>Pseudomonadati</taxon>
        <taxon>Deferribacterota</taxon>
        <taxon>Deferribacteres</taxon>
        <taxon>Deferribacterales</taxon>
        <taxon>Mucispirillaceae</taxon>
        <taxon>Mucispirillum</taxon>
    </lineage>
</organism>
<dbReference type="InterPro" id="IPR036830">
    <property type="entry name" value="PP_kinase_middle_dom_sf"/>
</dbReference>
<dbReference type="Pfam" id="PF13089">
    <property type="entry name" value="PP_kinase_N"/>
    <property type="match status" value="1"/>
</dbReference>
<accession>A0A9D2KAE3</accession>
<feature type="binding site" evidence="6">
    <location>
        <position position="582"/>
    </location>
    <ligand>
        <name>ATP</name>
        <dbReference type="ChEBI" id="CHEBI:30616"/>
    </ligand>
</feature>
<dbReference type="PANTHER" id="PTHR30218">
    <property type="entry name" value="POLYPHOSPHATE KINASE"/>
    <property type="match status" value="1"/>
</dbReference>
<dbReference type="SUPFAM" id="SSF143724">
    <property type="entry name" value="PHP14-like"/>
    <property type="match status" value="1"/>
</dbReference>
<sequence>MDTHKKEYYIGRELSWLAFNERVLSEAQDMHNPLMEKLKFTAIFSSNMDEFFMVRVAGLIEQISAGYKKTDIAGYTPEEQLVAVSKETRRLIEKQQDIFRELTSELEKCGIIFNPDITDEYYEETENIFIDAIMSVVSPVTLDPAHPFPFIYNKRMSLIAALEKHGKEYFSLIMLPENIRRYFVIHKGNKKIIFTVEEVIKTHIQKLFRGYEVKSVNVFRLTRNTDIEMRSEEMADIILSMKDFLSRRVKGAVTRVEIESETPEYIVEFLQQMVNFKDMDTQYIQGVIDLTFLFSLSSIMPNMQFPPHTSFTVPDLPENSDIFNRIKEKDVFFFRPYYSFSTVSKLIAIAAADKDVLAIKMTLYRTNRDSSILASLVKAAKSGKQVSVVVELKARFDEERNIDWAKNLEDAGCIVTYGIAGLKIHAKCLLIVRREQESIKRYTHIATGNYNENTAALYTDVDLITSDDCIGRDAAQLFNYLMAYTEEQSWRVLSVAPFNLRENIYKLFDNEIKQAKAGRKAYVIMKMNSLIDKDIIDKMYEASNAGVRIDLIVRGICGLKAGCKGFSSNIRVRSIVGRLLEHSRIFYFENAGSPRYFIASADMMPRNLNRRVELMTEIYDDDFKKALSKFLDITLKDNMKAWQLHGDTFKKVIKADDEEAVNSQEYFMNNRLI</sequence>
<dbReference type="InterPro" id="IPR025198">
    <property type="entry name" value="PPK_N_dom"/>
</dbReference>
<dbReference type="InterPro" id="IPR041108">
    <property type="entry name" value="PP_kinase_C_1"/>
</dbReference>
<keyword evidence="6" id="KW-0460">Magnesium</keyword>
<dbReference type="SUPFAM" id="SSF56024">
    <property type="entry name" value="Phospholipase D/nuclease"/>
    <property type="match status" value="2"/>
</dbReference>
<dbReference type="Proteomes" id="UP000824176">
    <property type="component" value="Unassembled WGS sequence"/>
</dbReference>
<keyword evidence="3 6" id="KW-0547">Nucleotide-binding</keyword>
<evidence type="ECO:0000259" key="9">
    <source>
        <dbReference type="Pfam" id="PF13089"/>
    </source>
</evidence>
<evidence type="ECO:0000313" key="13">
    <source>
        <dbReference type="Proteomes" id="UP000824176"/>
    </source>
</evidence>
<evidence type="ECO:0000256" key="7">
    <source>
        <dbReference type="RuleBase" id="RU003800"/>
    </source>
</evidence>
<feature type="binding site" evidence="6">
    <location>
        <position position="395"/>
    </location>
    <ligand>
        <name>Mg(2+)</name>
        <dbReference type="ChEBI" id="CHEBI:18420"/>
    </ligand>
</feature>
<feature type="active site" description="Phosphohistidine intermediate" evidence="6">
    <location>
        <position position="425"/>
    </location>
</feature>
<evidence type="ECO:0000259" key="10">
    <source>
        <dbReference type="Pfam" id="PF13090"/>
    </source>
</evidence>
<dbReference type="PANTHER" id="PTHR30218:SF0">
    <property type="entry name" value="POLYPHOSPHATE KINASE"/>
    <property type="match status" value="1"/>
</dbReference>
<dbReference type="NCBIfam" id="NF003921">
    <property type="entry name" value="PRK05443.2-2"/>
    <property type="match status" value="1"/>
</dbReference>
<dbReference type="Pfam" id="PF13090">
    <property type="entry name" value="PP_kinase_C"/>
    <property type="match status" value="1"/>
</dbReference>
<dbReference type="GO" id="GO:0008976">
    <property type="term" value="F:polyphosphate kinase activity"/>
    <property type="evidence" value="ECO:0007669"/>
    <property type="project" value="UniProtKB-UniRule"/>
</dbReference>
<dbReference type="Pfam" id="PF17941">
    <property type="entry name" value="PP_kinase_C_1"/>
    <property type="match status" value="1"/>
</dbReference>
<evidence type="ECO:0000256" key="2">
    <source>
        <dbReference type="ARBA" id="ARBA00022679"/>
    </source>
</evidence>
<dbReference type="InterPro" id="IPR003414">
    <property type="entry name" value="PP_kinase"/>
</dbReference>
<proteinExistence type="inferred from homology"/>
<dbReference type="Gene3D" id="1.20.58.310">
    <property type="entry name" value="Polyphosphate kinase N-terminal domain"/>
    <property type="match status" value="1"/>
</dbReference>
<comment type="catalytic activity">
    <reaction evidence="6 7">
        <text>[phosphate](n) + ATP = [phosphate](n+1) + ADP</text>
        <dbReference type="Rhea" id="RHEA:19573"/>
        <dbReference type="Rhea" id="RHEA-COMP:9859"/>
        <dbReference type="Rhea" id="RHEA-COMP:14280"/>
        <dbReference type="ChEBI" id="CHEBI:16838"/>
        <dbReference type="ChEBI" id="CHEBI:30616"/>
        <dbReference type="ChEBI" id="CHEBI:456216"/>
        <dbReference type="EC" id="2.7.4.1"/>
    </reaction>
</comment>
<dbReference type="AlphaFoldDB" id="A0A9D2KAE3"/>
<dbReference type="GO" id="GO:0005524">
    <property type="term" value="F:ATP binding"/>
    <property type="evidence" value="ECO:0007669"/>
    <property type="project" value="UniProtKB-KW"/>
</dbReference>
<reference evidence="12" key="2">
    <citation type="submission" date="2021-04" db="EMBL/GenBank/DDBJ databases">
        <authorList>
            <person name="Gilroy R."/>
        </authorList>
    </citation>
    <scope>NUCLEOTIDE SEQUENCE</scope>
    <source>
        <strain evidence="12">ChiW4-1371</strain>
    </source>
</reference>
<keyword evidence="1 6" id="KW-0597">Phosphoprotein</keyword>
<dbReference type="GO" id="GO:0009358">
    <property type="term" value="C:polyphosphate kinase complex"/>
    <property type="evidence" value="ECO:0007669"/>
    <property type="project" value="InterPro"/>
</dbReference>
<dbReference type="InterPro" id="IPR036832">
    <property type="entry name" value="PPK_N_dom_sf"/>
</dbReference>
<evidence type="ECO:0000256" key="4">
    <source>
        <dbReference type="ARBA" id="ARBA00022777"/>
    </source>
</evidence>
<evidence type="ECO:0000256" key="1">
    <source>
        <dbReference type="ARBA" id="ARBA00022553"/>
    </source>
</evidence>
<evidence type="ECO:0000256" key="5">
    <source>
        <dbReference type="ARBA" id="ARBA00022840"/>
    </source>
</evidence>
<keyword evidence="2 6" id="KW-0808">Transferase</keyword>
<protein>
    <recommendedName>
        <fullName evidence="6 7">Polyphosphate kinase</fullName>
        <ecNumber evidence="6 7">2.7.4.1</ecNumber>
    </recommendedName>
    <alternativeName>
        <fullName evidence="6">ATP-polyphosphate phosphotransferase</fullName>
    </alternativeName>
    <alternativeName>
        <fullName evidence="6">Polyphosphoric acid kinase</fullName>
    </alternativeName>
</protein>
<dbReference type="EC" id="2.7.4.1" evidence="6 7"/>
<comment type="similarity">
    <text evidence="6 7">Belongs to the polyphosphate kinase 1 (PPK1) family.</text>
</comment>
<feature type="binding site" evidence="6">
    <location>
        <position position="554"/>
    </location>
    <ligand>
        <name>ATP</name>
        <dbReference type="ChEBI" id="CHEBI:30616"/>
    </ligand>
</feature>
<comment type="cofactor">
    <cofactor evidence="6">
        <name>Mg(2+)</name>
        <dbReference type="ChEBI" id="CHEBI:18420"/>
    </cofactor>
</comment>
<feature type="binding site" evidence="6">
    <location>
        <position position="458"/>
    </location>
    <ligand>
        <name>ATP</name>
        <dbReference type="ChEBI" id="CHEBI:30616"/>
    </ligand>
</feature>
<dbReference type="Gene3D" id="3.30.870.10">
    <property type="entry name" value="Endonuclease Chain A"/>
    <property type="match status" value="2"/>
</dbReference>
<comment type="caution">
    <text evidence="12">The sequence shown here is derived from an EMBL/GenBank/DDBJ whole genome shotgun (WGS) entry which is preliminary data.</text>
</comment>
<dbReference type="GO" id="GO:0006799">
    <property type="term" value="P:polyphosphate biosynthetic process"/>
    <property type="evidence" value="ECO:0007669"/>
    <property type="project" value="UniProtKB-UniRule"/>
</dbReference>
<gene>
    <name evidence="12" type="primary">ppk1</name>
    <name evidence="6" type="synonym">ppk</name>
    <name evidence="12" type="ORF">H9804_01820</name>
</gene>
<feature type="binding site" evidence="6">
    <location>
        <position position="47"/>
    </location>
    <ligand>
        <name>ATP</name>
        <dbReference type="ChEBI" id="CHEBI:30616"/>
    </ligand>
</feature>
<evidence type="ECO:0000259" key="8">
    <source>
        <dbReference type="Pfam" id="PF02503"/>
    </source>
</evidence>
<name>A0A9D2KAE3_9BACT</name>
<dbReference type="EMBL" id="DXAQ01000026">
    <property type="protein sequence ID" value="HIZ88655.1"/>
    <property type="molecule type" value="Genomic_DNA"/>
</dbReference>
<dbReference type="PIRSF" id="PIRSF015589">
    <property type="entry name" value="PP_kinase"/>
    <property type="match status" value="1"/>
</dbReference>
<dbReference type="Gene3D" id="3.30.1840.10">
    <property type="entry name" value="Polyphosphate kinase middle domain"/>
    <property type="match status" value="1"/>
</dbReference>
<keyword evidence="5 6" id="KW-0067">ATP-binding</keyword>